<sequence length="212" mass="24788">MPVTAKYEWKKNDKALYLPKEEPAIIEVPVFRYFRISGEGNPNYEQFREAVGVLYSLAYAIKMMPKKGEAPEGYYEYTIFPLEGVWDLAVEARGLEVLDKDKLLYTIMIRQPDFVTEPLAMDVLKTVKAKKPHVLLDKVMFGEQEEGLCLQMMHHGSYDDEPQSFAKMERYCDEHGLKRISKVHKEIYISDPRKTQADKLRTVLRFRVEKNE</sequence>
<evidence type="ECO:0000259" key="1">
    <source>
        <dbReference type="Pfam" id="PF06445"/>
    </source>
</evidence>
<name>A0A2R5EJ45_9BACL</name>
<evidence type="ECO:0000313" key="2">
    <source>
        <dbReference type="EMBL" id="GBG06095.1"/>
    </source>
</evidence>
<dbReference type="Gene3D" id="3.20.80.10">
    <property type="entry name" value="Regulatory factor, effector binding domain"/>
    <property type="match status" value="1"/>
</dbReference>
<proteinExistence type="predicted"/>
<protein>
    <recommendedName>
        <fullName evidence="1">GyrI-like small molecule binding domain-containing protein</fullName>
    </recommendedName>
</protein>
<dbReference type="PIRSF" id="PIRSF031644">
    <property type="entry name" value="UCP031644"/>
    <property type="match status" value="1"/>
</dbReference>
<dbReference type="InterPro" id="IPR011256">
    <property type="entry name" value="Reg_factor_effector_dom_sf"/>
</dbReference>
<dbReference type="InterPro" id="IPR029442">
    <property type="entry name" value="GyrI-like"/>
</dbReference>
<dbReference type="AlphaFoldDB" id="A0A2R5EJ45"/>
<dbReference type="SUPFAM" id="SSF55136">
    <property type="entry name" value="Probable bacterial effector-binding domain"/>
    <property type="match status" value="1"/>
</dbReference>
<dbReference type="Proteomes" id="UP000245202">
    <property type="component" value="Unassembled WGS sequence"/>
</dbReference>
<dbReference type="EMBL" id="BDQX01000036">
    <property type="protein sequence ID" value="GBG06095.1"/>
    <property type="molecule type" value="Genomic_DNA"/>
</dbReference>
<organism evidence="2 3">
    <name type="scientific">Paenibacillus agaridevorans</name>
    <dbReference type="NCBI Taxonomy" id="171404"/>
    <lineage>
        <taxon>Bacteria</taxon>
        <taxon>Bacillati</taxon>
        <taxon>Bacillota</taxon>
        <taxon>Bacilli</taxon>
        <taxon>Bacillales</taxon>
        <taxon>Paenibacillaceae</taxon>
        <taxon>Paenibacillus</taxon>
    </lineage>
</organism>
<gene>
    <name evidence="2" type="ORF">PAT3040_00597</name>
</gene>
<keyword evidence="3" id="KW-1185">Reference proteome</keyword>
<dbReference type="Pfam" id="PF06445">
    <property type="entry name" value="GyrI-like"/>
    <property type="match status" value="1"/>
</dbReference>
<reference evidence="2 3" key="1">
    <citation type="submission" date="2017-08" db="EMBL/GenBank/DDBJ databases">
        <title>Substantial Increase in Enzyme Production by Combined Drug-Resistance Mutations in Paenibacillus agaridevorans.</title>
        <authorList>
            <person name="Tanaka Y."/>
            <person name="Funane K."/>
            <person name="Hosaka T."/>
            <person name="Shiwa Y."/>
            <person name="Fujita N."/>
            <person name="Miyazaki T."/>
            <person name="Yoshikawa H."/>
            <person name="Murakami K."/>
            <person name="Kasahara K."/>
            <person name="Inaoka T."/>
            <person name="Hiraga Y."/>
            <person name="Ochi K."/>
        </authorList>
    </citation>
    <scope>NUCLEOTIDE SEQUENCE [LARGE SCALE GENOMIC DNA]</scope>
    <source>
        <strain evidence="2 3">T-3040</strain>
    </source>
</reference>
<comment type="caution">
    <text evidence="2">The sequence shown here is derived from an EMBL/GenBank/DDBJ whole genome shotgun (WGS) entry which is preliminary data.</text>
</comment>
<evidence type="ECO:0000313" key="3">
    <source>
        <dbReference type="Proteomes" id="UP000245202"/>
    </source>
</evidence>
<feature type="domain" description="GyrI-like small molecule binding" evidence="1">
    <location>
        <begin position="22"/>
        <end position="208"/>
    </location>
</feature>
<dbReference type="InterPro" id="IPR008319">
    <property type="entry name" value="GyrI-like_CCH_Lin2189-like"/>
</dbReference>
<accession>A0A2R5EJ45</accession>